<organism evidence="15 16">
    <name type="scientific">Shewanella psychrophila</name>
    <dbReference type="NCBI Taxonomy" id="225848"/>
    <lineage>
        <taxon>Bacteria</taxon>
        <taxon>Pseudomonadati</taxon>
        <taxon>Pseudomonadota</taxon>
        <taxon>Gammaproteobacteria</taxon>
        <taxon>Alteromonadales</taxon>
        <taxon>Shewanellaceae</taxon>
        <taxon>Shewanella</taxon>
    </lineage>
</organism>
<keyword evidence="9 13" id="KW-1133">Transmembrane helix</keyword>
<evidence type="ECO:0000313" key="16">
    <source>
        <dbReference type="Proteomes" id="UP000189545"/>
    </source>
</evidence>
<dbReference type="Pfam" id="PF02518">
    <property type="entry name" value="HATPase_c"/>
    <property type="match status" value="1"/>
</dbReference>
<dbReference type="InterPro" id="IPR036890">
    <property type="entry name" value="HATPase_C_sf"/>
</dbReference>
<dbReference type="EMBL" id="CP014782">
    <property type="protein sequence ID" value="AQS36501.1"/>
    <property type="molecule type" value="Genomic_DNA"/>
</dbReference>
<dbReference type="InterPro" id="IPR003594">
    <property type="entry name" value="HATPase_dom"/>
</dbReference>
<keyword evidence="12" id="KW-0175">Coiled coil</keyword>
<dbReference type="InterPro" id="IPR000014">
    <property type="entry name" value="PAS"/>
</dbReference>
<evidence type="ECO:0000256" key="12">
    <source>
        <dbReference type="SAM" id="Coils"/>
    </source>
</evidence>
<dbReference type="GO" id="GO:0000156">
    <property type="term" value="F:phosphorelay response regulator activity"/>
    <property type="evidence" value="ECO:0007669"/>
    <property type="project" value="TreeGrafter"/>
</dbReference>
<keyword evidence="7" id="KW-0418">Kinase</keyword>
<dbReference type="GO" id="GO:0004673">
    <property type="term" value="F:protein histidine kinase activity"/>
    <property type="evidence" value="ECO:0007669"/>
    <property type="project" value="UniProtKB-EC"/>
</dbReference>
<feature type="domain" description="PAS" evidence="14">
    <location>
        <begin position="493"/>
        <end position="537"/>
    </location>
</feature>
<dbReference type="KEGG" id="spsw:Sps_01334"/>
<evidence type="ECO:0000256" key="6">
    <source>
        <dbReference type="ARBA" id="ARBA00022741"/>
    </source>
</evidence>
<comment type="subcellular location">
    <subcellularLocation>
        <location evidence="2">Membrane</location>
        <topology evidence="2">Multi-pass membrane protein</topology>
    </subcellularLocation>
</comment>
<dbReference type="GO" id="GO:0005524">
    <property type="term" value="F:ATP binding"/>
    <property type="evidence" value="ECO:0007669"/>
    <property type="project" value="UniProtKB-KW"/>
</dbReference>
<dbReference type="EC" id="2.7.13.3" evidence="3"/>
<dbReference type="GO" id="GO:0007234">
    <property type="term" value="P:osmosensory signaling via phosphorelay pathway"/>
    <property type="evidence" value="ECO:0007669"/>
    <property type="project" value="TreeGrafter"/>
</dbReference>
<evidence type="ECO:0000256" key="5">
    <source>
        <dbReference type="ARBA" id="ARBA00022692"/>
    </source>
</evidence>
<dbReference type="Gene3D" id="3.30.565.10">
    <property type="entry name" value="Histidine kinase-like ATPase, C-terminal domain"/>
    <property type="match status" value="1"/>
</dbReference>
<dbReference type="SUPFAM" id="SSF55785">
    <property type="entry name" value="PYP-like sensor domain (PAS domain)"/>
    <property type="match status" value="1"/>
</dbReference>
<keyword evidence="6" id="KW-0547">Nucleotide-binding</keyword>
<dbReference type="SUPFAM" id="SSF55874">
    <property type="entry name" value="ATPase domain of HSP90 chaperone/DNA topoisomerase II/histidine kinase"/>
    <property type="match status" value="1"/>
</dbReference>
<dbReference type="CDD" id="cd12913">
    <property type="entry name" value="PDC1_MCP_like"/>
    <property type="match status" value="1"/>
</dbReference>
<evidence type="ECO:0000256" key="13">
    <source>
        <dbReference type="SAM" id="Phobius"/>
    </source>
</evidence>
<feature type="coiled-coil region" evidence="12">
    <location>
        <begin position="605"/>
        <end position="639"/>
    </location>
</feature>
<evidence type="ECO:0000256" key="2">
    <source>
        <dbReference type="ARBA" id="ARBA00004141"/>
    </source>
</evidence>
<dbReference type="InterPro" id="IPR035965">
    <property type="entry name" value="PAS-like_dom_sf"/>
</dbReference>
<dbReference type="Proteomes" id="UP000189545">
    <property type="component" value="Chromosome"/>
</dbReference>
<gene>
    <name evidence="15" type="ORF">Sps_01334</name>
</gene>
<evidence type="ECO:0000313" key="15">
    <source>
        <dbReference type="EMBL" id="AQS36501.1"/>
    </source>
</evidence>
<evidence type="ECO:0000256" key="3">
    <source>
        <dbReference type="ARBA" id="ARBA00012438"/>
    </source>
</evidence>
<name>A0A1S6HLU7_9GAMM</name>
<dbReference type="PANTHER" id="PTHR42878:SF7">
    <property type="entry name" value="SENSOR HISTIDINE KINASE GLRK"/>
    <property type="match status" value="1"/>
</dbReference>
<keyword evidence="8" id="KW-0067">ATP-binding</keyword>
<dbReference type="AlphaFoldDB" id="A0A1S6HLU7"/>
<sequence length="883" mass="99656">MMRVKRKYAQMGKNGPDDQPSFKTHWLNSLPFKFSIIQFCIVSLIIASSIWLILSIEKKHHQETQLSLSQNLGLTIVAQLQQTTSKIEALAASMASIGVTYAHSPTQLQQIVPALLDTDGQQSLIAGGGIWPEPGAFDSSKLRDSYFWARDEQNQFELIYGYNNANGSGYHSEIWYKPTRFYPVGTTYWSDAYIDPHTDETMITASVPMWLDHKFIGVSTVDLALSSLKSFFDKLELHQGYLFALDSNNNLLAHPYDAEERDSRKPSPYLSHPFKQFTQDHPAYASILTEIDKIDAQFLKHAGTSSTYDPSQLNALLETLDVSKRDRLSALINANASGVSPNSERTTSFVLDQDPLLKEPVLVSVFHMPRTYWKIILVTPLSEVGNKDHAIAAKVGIFLLLTQLIALVVLFMFQHRLFIKPISKMVESLQGGNIAKLELTANQRQDEIGKLAKAFTSRNQQLEIAYASLDAGNLALEQQLEMQKHAQIQLSKHKNQLNDLLNSSQNLICIKNTEGLYTLVNDRFCEVLGLERDKVIGAKDSDLFPTHIAEIIAGHDKIIASTETPQSFEQPIPTNQGEITYLITKYPIQDDEGHIFALGAMAFDISHIKADNQELTCKVEQLNQNLVHREMQLQQLKMTLRRVEQSSITIEKHKQQSLQLQHIGAQNHKLMPQLITDILREQLKEHELIFTKLSQDSALPLREDMLDLMRLVTEQTDKLRHLLYIVVPQSEAIKSVHIKQFLEHLLAVLGPQFDACKVTSSLDCSDLLTLQVSPWSLLLLFYKLLQNTLSHGFNLNTEHNEITISVHKNGQQLMINIKDNGVGIVSSHLEEINKQIRDHTSTGTLAELALWLKVEFNGEISVHSELSQYTEVRCLLTLTDGSD</sequence>
<evidence type="ECO:0000256" key="10">
    <source>
        <dbReference type="ARBA" id="ARBA00023012"/>
    </source>
</evidence>
<dbReference type="InterPro" id="IPR050351">
    <property type="entry name" value="BphY/WalK/GraS-like"/>
</dbReference>
<dbReference type="GO" id="GO:0016020">
    <property type="term" value="C:membrane"/>
    <property type="evidence" value="ECO:0007669"/>
    <property type="project" value="UniProtKB-SubCell"/>
</dbReference>
<evidence type="ECO:0000256" key="11">
    <source>
        <dbReference type="ARBA" id="ARBA00023136"/>
    </source>
</evidence>
<keyword evidence="16" id="KW-1185">Reference proteome</keyword>
<dbReference type="Pfam" id="PF08448">
    <property type="entry name" value="PAS_4"/>
    <property type="match status" value="1"/>
</dbReference>
<evidence type="ECO:0000256" key="4">
    <source>
        <dbReference type="ARBA" id="ARBA00022679"/>
    </source>
</evidence>
<dbReference type="NCBIfam" id="TIGR00229">
    <property type="entry name" value="sensory_box"/>
    <property type="match status" value="1"/>
</dbReference>
<keyword evidence="4" id="KW-0808">Transferase</keyword>
<dbReference type="GO" id="GO:0030295">
    <property type="term" value="F:protein kinase activator activity"/>
    <property type="evidence" value="ECO:0007669"/>
    <property type="project" value="TreeGrafter"/>
</dbReference>
<dbReference type="Pfam" id="PF22673">
    <property type="entry name" value="MCP-like_PDC_1"/>
    <property type="match status" value="1"/>
</dbReference>
<proteinExistence type="predicted"/>
<dbReference type="CDD" id="cd06225">
    <property type="entry name" value="HAMP"/>
    <property type="match status" value="1"/>
</dbReference>
<keyword evidence="11 13" id="KW-0472">Membrane</keyword>
<protein>
    <recommendedName>
        <fullName evidence="3">histidine kinase</fullName>
        <ecNumber evidence="3">2.7.13.3</ecNumber>
    </recommendedName>
</protein>
<accession>A0A1S6HLU7</accession>
<evidence type="ECO:0000256" key="9">
    <source>
        <dbReference type="ARBA" id="ARBA00022989"/>
    </source>
</evidence>
<evidence type="ECO:0000256" key="7">
    <source>
        <dbReference type="ARBA" id="ARBA00022777"/>
    </source>
</evidence>
<dbReference type="CDD" id="cd00130">
    <property type="entry name" value="PAS"/>
    <property type="match status" value="1"/>
</dbReference>
<keyword evidence="5 13" id="KW-0812">Transmembrane</keyword>
<evidence type="ECO:0000259" key="14">
    <source>
        <dbReference type="PROSITE" id="PS50112"/>
    </source>
</evidence>
<dbReference type="SMART" id="SM00091">
    <property type="entry name" value="PAS"/>
    <property type="match status" value="1"/>
</dbReference>
<dbReference type="InterPro" id="IPR013656">
    <property type="entry name" value="PAS_4"/>
</dbReference>
<reference evidence="15 16" key="1">
    <citation type="submission" date="2016-03" db="EMBL/GenBank/DDBJ databases">
        <title>Complete genome sequence of Shewanella psychrophila WP2, a deep sea bacterium isolated from west Pacific sediment.</title>
        <authorList>
            <person name="Xu G."/>
            <person name="Jian H."/>
        </authorList>
    </citation>
    <scope>NUCLEOTIDE SEQUENCE [LARGE SCALE GENOMIC DNA]</scope>
    <source>
        <strain evidence="15 16">WP2</strain>
    </source>
</reference>
<evidence type="ECO:0000256" key="8">
    <source>
        <dbReference type="ARBA" id="ARBA00022840"/>
    </source>
</evidence>
<dbReference type="Gene3D" id="6.10.340.10">
    <property type="match status" value="1"/>
</dbReference>
<dbReference type="PANTHER" id="PTHR42878">
    <property type="entry name" value="TWO-COMPONENT HISTIDINE KINASE"/>
    <property type="match status" value="1"/>
</dbReference>
<evidence type="ECO:0000256" key="1">
    <source>
        <dbReference type="ARBA" id="ARBA00000085"/>
    </source>
</evidence>
<dbReference type="PROSITE" id="PS50112">
    <property type="entry name" value="PAS"/>
    <property type="match status" value="1"/>
</dbReference>
<feature type="transmembrane region" description="Helical" evidence="13">
    <location>
        <begin position="36"/>
        <end position="54"/>
    </location>
</feature>
<keyword evidence="10" id="KW-0902">Two-component regulatory system</keyword>
<comment type="catalytic activity">
    <reaction evidence="1">
        <text>ATP + protein L-histidine = ADP + protein N-phospho-L-histidine.</text>
        <dbReference type="EC" id="2.7.13.3"/>
    </reaction>
</comment>
<feature type="transmembrane region" description="Helical" evidence="13">
    <location>
        <begin position="391"/>
        <end position="413"/>
    </location>
</feature>
<dbReference type="Gene3D" id="3.30.450.20">
    <property type="entry name" value="PAS domain"/>
    <property type="match status" value="2"/>
</dbReference>
<dbReference type="STRING" id="225848.Sps_01334"/>